<dbReference type="RefSeq" id="WP_309900480.1">
    <property type="nucleotide sequence ID" value="NZ_JAVDRF010000003.1"/>
</dbReference>
<dbReference type="PIRSF" id="PIRSF029285">
    <property type="entry name" value="Aminopept"/>
    <property type="match status" value="1"/>
</dbReference>
<feature type="region of interest" description="Disordered" evidence="1">
    <location>
        <begin position="351"/>
        <end position="380"/>
    </location>
</feature>
<keyword evidence="2" id="KW-0378">Hydrolase</keyword>
<evidence type="ECO:0000313" key="3">
    <source>
        <dbReference type="Proteomes" id="UP001184230"/>
    </source>
</evidence>
<dbReference type="GO" id="GO:0004177">
    <property type="term" value="F:aminopeptidase activity"/>
    <property type="evidence" value="ECO:0007669"/>
    <property type="project" value="UniProtKB-KW"/>
</dbReference>
<organism evidence="2 3">
    <name type="scientific">Variovorax soli</name>
    <dbReference type="NCBI Taxonomy" id="376815"/>
    <lineage>
        <taxon>Bacteria</taxon>
        <taxon>Pseudomonadati</taxon>
        <taxon>Pseudomonadota</taxon>
        <taxon>Betaproteobacteria</taxon>
        <taxon>Burkholderiales</taxon>
        <taxon>Comamonadaceae</taxon>
        <taxon>Variovorax</taxon>
    </lineage>
</organism>
<evidence type="ECO:0000313" key="2">
    <source>
        <dbReference type="EMBL" id="MDR6535938.1"/>
    </source>
</evidence>
<keyword evidence="2" id="KW-0645">Protease</keyword>
<dbReference type="PROSITE" id="PS51257">
    <property type="entry name" value="PROKAR_LIPOPROTEIN"/>
    <property type="match status" value="1"/>
</dbReference>
<proteinExistence type="predicted"/>
<protein>
    <submittedName>
        <fullName evidence="2">Aminopeptidase</fullName>
    </submittedName>
</protein>
<dbReference type="Pfam" id="PF10023">
    <property type="entry name" value="Aminopep"/>
    <property type="match status" value="1"/>
</dbReference>
<name>A0ABU1NBU9_9BURK</name>
<evidence type="ECO:0000256" key="1">
    <source>
        <dbReference type="SAM" id="MobiDB-lite"/>
    </source>
</evidence>
<keyword evidence="2" id="KW-0031">Aminopeptidase</keyword>
<comment type="caution">
    <text evidence="2">The sequence shown here is derived from an EMBL/GenBank/DDBJ whole genome shotgun (WGS) entry which is preliminary data.</text>
</comment>
<dbReference type="Proteomes" id="UP001184230">
    <property type="component" value="Unassembled WGS sequence"/>
</dbReference>
<keyword evidence="3" id="KW-1185">Reference proteome</keyword>
<accession>A0ABU1NBU9</accession>
<dbReference type="EMBL" id="JAVDRF010000003">
    <property type="protein sequence ID" value="MDR6535938.1"/>
    <property type="molecule type" value="Genomic_DNA"/>
</dbReference>
<gene>
    <name evidence="2" type="ORF">J2739_001708</name>
</gene>
<reference evidence="2 3" key="1">
    <citation type="submission" date="2023-07" db="EMBL/GenBank/DDBJ databases">
        <title>Sorghum-associated microbial communities from plants grown in Nebraska, USA.</title>
        <authorList>
            <person name="Schachtman D."/>
        </authorList>
    </citation>
    <scope>NUCLEOTIDE SEQUENCE [LARGE SCALE GENOMIC DNA]</scope>
    <source>
        <strain evidence="2 3">DS1781</strain>
    </source>
</reference>
<feature type="compositionally biased region" description="Low complexity" evidence="1">
    <location>
        <begin position="351"/>
        <end position="363"/>
    </location>
</feature>
<dbReference type="InterPro" id="IPR014553">
    <property type="entry name" value="Aminopept"/>
</dbReference>
<sequence>MSRRRVVFAALAVLALAGCAEVGYYWQSAAGHLALMRAARPVPEVLQDPATSEALKAKLELTQRIRRFAVAELGLPDNPSYKAYADLHRPAAIWNVVAAPPHSLTLKTWCFPVAGCVGYRGYYDQAAARAEAAALSAQGLEAAVYPVPAYSTLGWMNWAGGDPLLSTFIGYPEGELARIVFHELAHQVLYVPGDTTFNESYATAVERIGGARWLQSQASEAARLEYAQFDGRRQQFRALAAHTRQVLSDIYASKEAQAGDWAAVDARKKAAMDDFRQRYAALRAGWSGPRQGAYDAWVARANNALFGAQAAYDELVPGFEALFDREGRNWPRFYAAVKRLARLPKDERMQALGAGDAVAPAARRPTEEPNHPSRQGGPGA</sequence>